<evidence type="ECO:0000259" key="13">
    <source>
        <dbReference type="Pfam" id="PF07488"/>
    </source>
</evidence>
<dbReference type="GO" id="GO:0046559">
    <property type="term" value="F:alpha-glucuronidase activity"/>
    <property type="evidence" value="ECO:0007669"/>
    <property type="project" value="InterPro"/>
</dbReference>
<dbReference type="EC" id="3.2.1.131" evidence="10"/>
<keyword evidence="6 10" id="KW-0624">Polysaccharide degradation</keyword>
<comment type="subunit">
    <text evidence="10">Homodimer.</text>
</comment>
<comment type="caution">
    <text evidence="14">The sequence shown here is derived from an EMBL/GenBank/DDBJ whole genome shotgun (WGS) entry which is preliminary data.</text>
</comment>
<accession>A0A370X8B9</accession>
<keyword evidence="2 8" id="KW-0858">Xylan degradation</keyword>
<dbReference type="GO" id="GO:2000886">
    <property type="term" value="P:glucuronoxylan catabolic process"/>
    <property type="evidence" value="ECO:0007669"/>
    <property type="project" value="UniProtKB-ARBA"/>
</dbReference>
<keyword evidence="3 8" id="KW-0378">Hydrolase</keyword>
<dbReference type="PANTHER" id="PTHR39207">
    <property type="entry name" value="ALPHA-GLUCURONIDASE A"/>
    <property type="match status" value="1"/>
</dbReference>
<dbReference type="InterPro" id="IPR037054">
    <property type="entry name" value="A-glucoronidase_C_sf"/>
</dbReference>
<dbReference type="InterPro" id="IPR011099">
    <property type="entry name" value="Glyco_hydro_67_C"/>
</dbReference>
<gene>
    <name evidence="14" type="ORF">DWU98_00610</name>
</gene>
<evidence type="ECO:0000313" key="15">
    <source>
        <dbReference type="Proteomes" id="UP000254258"/>
    </source>
</evidence>
<dbReference type="FunFam" id="3.20.20.80:FF:000096">
    <property type="entry name" value="Xylan alpha-1,2-glucuronidase"/>
    <property type="match status" value="1"/>
</dbReference>
<feature type="active site" description="Proton acceptor" evidence="9">
    <location>
        <position position="466"/>
    </location>
</feature>
<dbReference type="InterPro" id="IPR017853">
    <property type="entry name" value="GH"/>
</dbReference>
<dbReference type="Gene3D" id="3.90.1330.10">
    <property type="entry name" value="Alpha-glucuronidase, C-terminal domain"/>
    <property type="match status" value="1"/>
</dbReference>
<dbReference type="Proteomes" id="UP000254258">
    <property type="component" value="Unassembled WGS sequence"/>
</dbReference>
<feature type="active site" description="Proton acceptor" evidence="9">
    <location>
        <position position="438"/>
    </location>
</feature>
<dbReference type="SUPFAM" id="SSF51445">
    <property type="entry name" value="(Trans)glycosidases"/>
    <property type="match status" value="1"/>
</dbReference>
<comment type="catalytic activity">
    <reaction evidence="7 10">
        <text>Hydrolysis of (1-&gt;2)-alpha-D-(4-O-methyl)glucuronosyl links in the main chain of hardwood xylans.</text>
        <dbReference type="EC" id="3.2.1.131"/>
    </reaction>
</comment>
<dbReference type="GO" id="GO:0005576">
    <property type="term" value="C:extracellular region"/>
    <property type="evidence" value="ECO:0007669"/>
    <property type="project" value="InterPro"/>
</dbReference>
<evidence type="ECO:0000256" key="5">
    <source>
        <dbReference type="ARBA" id="ARBA00023295"/>
    </source>
</evidence>
<dbReference type="GO" id="GO:0033939">
    <property type="term" value="F:xylan alpha-1,2-glucuronosidase activity"/>
    <property type="evidence" value="ECO:0007669"/>
    <property type="project" value="UniProtKB-EC"/>
</dbReference>
<feature type="domain" description="Glycosyl hydrolase family 67 C-terminal" evidence="12">
    <location>
        <begin position="528"/>
        <end position="751"/>
    </location>
</feature>
<keyword evidence="15" id="KW-1185">Reference proteome</keyword>
<comment type="similarity">
    <text evidence="1 8 10">Belongs to the glycosyl hydrolase 67 family.</text>
</comment>
<evidence type="ECO:0000259" key="12">
    <source>
        <dbReference type="Pfam" id="PF07477"/>
    </source>
</evidence>
<evidence type="ECO:0000256" key="8">
    <source>
        <dbReference type="PIRNR" id="PIRNR029900"/>
    </source>
</evidence>
<dbReference type="PANTHER" id="PTHR39207:SF1">
    <property type="entry name" value="ALPHA-GLUCURONIDASE A"/>
    <property type="match status" value="1"/>
</dbReference>
<dbReference type="Pfam" id="PF03648">
    <property type="entry name" value="Glyco_hydro_67N"/>
    <property type="match status" value="1"/>
</dbReference>
<dbReference type="EMBL" id="QRBE01000001">
    <property type="protein sequence ID" value="RDS84511.1"/>
    <property type="molecule type" value="Genomic_DNA"/>
</dbReference>
<dbReference type="InterPro" id="IPR005154">
    <property type="entry name" value="Glyco_hydro_67_aGlcAse_N"/>
</dbReference>
<keyword evidence="4 10" id="KW-0119">Carbohydrate metabolism</keyword>
<keyword evidence="5 8" id="KW-0326">Glycosidase</keyword>
<dbReference type="InterPro" id="IPR029018">
    <property type="entry name" value="Hex-like_dom2"/>
</dbReference>
<evidence type="ECO:0000256" key="3">
    <source>
        <dbReference type="ARBA" id="ARBA00022801"/>
    </source>
</evidence>
<reference evidence="14 15" key="1">
    <citation type="submission" date="2018-07" db="EMBL/GenBank/DDBJ databases">
        <title>Dyella monticola sp. nov. and Dyella psychrodurans sp. nov. isolated from monsoon evergreen broad-leaved forest soil of Dinghu Mountain, China.</title>
        <authorList>
            <person name="Gao Z."/>
            <person name="Qiu L."/>
        </authorList>
    </citation>
    <scope>NUCLEOTIDE SEQUENCE [LARGE SCALE GENOMIC DNA]</scope>
    <source>
        <strain evidence="14 15">4G-K06</strain>
    </source>
</reference>
<protein>
    <recommendedName>
        <fullName evidence="10">Xylan alpha-1,2-glucuronidase</fullName>
        <ecNumber evidence="10">3.2.1.131</ecNumber>
    </recommendedName>
</protein>
<evidence type="ECO:0000256" key="4">
    <source>
        <dbReference type="ARBA" id="ARBA00023277"/>
    </source>
</evidence>
<evidence type="ECO:0000256" key="10">
    <source>
        <dbReference type="RuleBase" id="RU361198"/>
    </source>
</evidence>
<evidence type="ECO:0000313" key="14">
    <source>
        <dbReference type="EMBL" id="RDS84511.1"/>
    </source>
</evidence>
<feature type="active site" description="Proton donor" evidence="9">
    <location>
        <position position="365"/>
    </location>
</feature>
<dbReference type="InterPro" id="IPR011395">
    <property type="entry name" value="Glyco_hydro_67_aGlcAse"/>
</dbReference>
<evidence type="ECO:0000256" key="7">
    <source>
        <dbReference type="ARBA" id="ARBA00052795"/>
    </source>
</evidence>
<evidence type="ECO:0000256" key="9">
    <source>
        <dbReference type="PIRSR" id="PIRSR029900-1"/>
    </source>
</evidence>
<proteinExistence type="inferred from homology"/>
<dbReference type="Gene3D" id="3.30.379.10">
    <property type="entry name" value="Chitobiase/beta-hexosaminidase domain 2-like"/>
    <property type="match status" value="1"/>
</dbReference>
<evidence type="ECO:0000256" key="6">
    <source>
        <dbReference type="ARBA" id="ARBA00023326"/>
    </source>
</evidence>
<feature type="domain" description="Glycosyl hydrolase family 67 catalytic" evidence="13">
    <location>
        <begin position="208"/>
        <end position="526"/>
    </location>
</feature>
<dbReference type="InterPro" id="IPR011100">
    <property type="entry name" value="Glyco_hydro_67_cat"/>
</dbReference>
<evidence type="ECO:0000256" key="1">
    <source>
        <dbReference type="ARBA" id="ARBA00008833"/>
    </source>
</evidence>
<feature type="domain" description="Alpha glucuronidase N-terminal" evidence="11">
    <location>
        <begin position="86"/>
        <end position="204"/>
    </location>
</feature>
<dbReference type="PIRSF" id="PIRSF029900">
    <property type="entry name" value="Alpha-glucuronds"/>
    <property type="match status" value="1"/>
</dbReference>
<dbReference type="Pfam" id="PF07488">
    <property type="entry name" value="Glyco_hydro_67M"/>
    <property type="match status" value="1"/>
</dbReference>
<evidence type="ECO:0000259" key="11">
    <source>
        <dbReference type="Pfam" id="PF03648"/>
    </source>
</evidence>
<dbReference type="Pfam" id="PF07477">
    <property type="entry name" value="Glyco_hydro_67C"/>
    <property type="match status" value="1"/>
</dbReference>
<evidence type="ECO:0000256" key="2">
    <source>
        <dbReference type="ARBA" id="ARBA00022651"/>
    </source>
</evidence>
<dbReference type="Gene3D" id="3.20.20.80">
    <property type="entry name" value="Glycosidases"/>
    <property type="match status" value="1"/>
</dbReference>
<name>A0A370X8B9_9GAMM</name>
<organism evidence="14 15">
    <name type="scientific">Dyella monticola</name>
    <dbReference type="NCBI Taxonomy" id="1927958"/>
    <lineage>
        <taxon>Bacteria</taxon>
        <taxon>Pseudomonadati</taxon>
        <taxon>Pseudomonadota</taxon>
        <taxon>Gammaproteobacteria</taxon>
        <taxon>Lysobacterales</taxon>
        <taxon>Rhodanobacteraceae</taxon>
        <taxon>Dyella</taxon>
    </lineage>
</organism>
<dbReference type="SUPFAM" id="SSF55545">
    <property type="entry name" value="beta-N-acetylhexosaminidase-like domain"/>
    <property type="match status" value="1"/>
</dbReference>
<dbReference type="AlphaFoldDB" id="A0A370X8B9"/>
<sequence length="776" mass="87054">MLFPFNRICRTVGSQYVAEIHASRHAGTNMKAFLHRLAITGARSDKDIRARPMHPAPRVHAWMTMLVLAVICVCMAPLHAEDGYELWLRYHLLATQQAAIYRSHATQLIESASTPTQTVTRAELLRGLGGLLGQAPPSSDAVTSNGAIIVGTPGSSPVIAGLHLDTKSLGHEGYIIRTVEVNGHAATAIVAHDDIGALYGTFHFLRLLQTEQSIDHLDVTQIPHVKLRVLNHWDNLNGQVERGYAGASIWDWWKLPDWRAPRYTDYARANASIGINGTVLNNVNAGAQILTPTYLQKVAALADVFRPYGIRVYLSVRFSAPIEIGHLKTADPLDPQVQRWWRDKADEIYKLIPDFGGFLVKANSEGQPGPQDYHRTHADGANMLADALAPHGGVVMWRAFVYSANGEDRAKQAYDEFKPLDGHFRDNVLIQVKNGPIDFQPREPFSPLFGAMPKTPLMMEFEITKEYLGFATHLVYLGPLFQEVLSSDTMVHGKGSTVAKVIDGSLDHHTLTGMAGVANIGTDRNWSGSDFNQANWYVFGRLAWDPTLSSRTIAEQWVRMTFTNNPAFVKPVVDMMMGSREAAVDYMTPLGLHHIMGPNHHYGPAPWDASEARADWRPVYYNRADHQGIGFDRTRTGSDAVDQYAPAVADEFNDITKTPETLLLWFHHVPWDYRMHSGQTLWYELVAHYTQGVDDVKRMRETWSHMNGYIDPERYQQVATFLAIQQKEAQWWRDACIAYFQSQSGLPLPPGFAPPQHSLKYYQSLTFDFVPGYSSW</sequence>